<organism evidence="3 4">
    <name type="scientific">Galerina marginata (strain CBS 339.88)</name>
    <dbReference type="NCBI Taxonomy" id="685588"/>
    <lineage>
        <taxon>Eukaryota</taxon>
        <taxon>Fungi</taxon>
        <taxon>Dikarya</taxon>
        <taxon>Basidiomycota</taxon>
        <taxon>Agaricomycotina</taxon>
        <taxon>Agaricomycetes</taxon>
        <taxon>Agaricomycetidae</taxon>
        <taxon>Agaricales</taxon>
        <taxon>Agaricineae</taxon>
        <taxon>Strophariaceae</taxon>
        <taxon>Galerina</taxon>
    </lineage>
</organism>
<name>A0A067TQK5_GALM3</name>
<protein>
    <submittedName>
        <fullName evidence="3">Uncharacterized protein</fullName>
    </submittedName>
</protein>
<feature type="compositionally biased region" description="Basic and acidic residues" evidence="2">
    <location>
        <begin position="247"/>
        <end position="266"/>
    </location>
</feature>
<evidence type="ECO:0000256" key="1">
    <source>
        <dbReference type="SAM" id="Coils"/>
    </source>
</evidence>
<gene>
    <name evidence="3" type="ORF">GALMADRAFT_135578</name>
</gene>
<dbReference type="Proteomes" id="UP000027222">
    <property type="component" value="Unassembled WGS sequence"/>
</dbReference>
<dbReference type="EMBL" id="KL142370">
    <property type="protein sequence ID" value="KDR82214.1"/>
    <property type="molecule type" value="Genomic_DNA"/>
</dbReference>
<keyword evidence="1" id="KW-0175">Coiled coil</keyword>
<dbReference type="OrthoDB" id="3190308at2759"/>
<accession>A0A067TQK5</accession>
<reference evidence="4" key="1">
    <citation type="journal article" date="2014" name="Proc. Natl. Acad. Sci. U.S.A.">
        <title>Extensive sampling of basidiomycete genomes demonstrates inadequacy of the white-rot/brown-rot paradigm for wood decay fungi.</title>
        <authorList>
            <person name="Riley R."/>
            <person name="Salamov A.A."/>
            <person name="Brown D.W."/>
            <person name="Nagy L.G."/>
            <person name="Floudas D."/>
            <person name="Held B.W."/>
            <person name="Levasseur A."/>
            <person name="Lombard V."/>
            <person name="Morin E."/>
            <person name="Otillar R."/>
            <person name="Lindquist E.A."/>
            <person name="Sun H."/>
            <person name="LaButti K.M."/>
            <person name="Schmutz J."/>
            <person name="Jabbour D."/>
            <person name="Luo H."/>
            <person name="Baker S.E."/>
            <person name="Pisabarro A.G."/>
            <person name="Walton J.D."/>
            <person name="Blanchette R.A."/>
            <person name="Henrissat B."/>
            <person name="Martin F."/>
            <person name="Cullen D."/>
            <person name="Hibbett D.S."/>
            <person name="Grigoriev I.V."/>
        </authorList>
    </citation>
    <scope>NUCLEOTIDE SEQUENCE [LARGE SCALE GENOMIC DNA]</scope>
    <source>
        <strain evidence="4">CBS 339.88</strain>
    </source>
</reference>
<sequence>MPPKTRSKNMAAADLDKPQPKKRGGQQSVLPMEHNNDIPSIEEPPVQQQPKKRSHQTAAIQGDAEDAPPAKRGKKVNDTAVADDLRSPEVTRPTRAKKPTAAAGKNAQDIPKRHRRTKEEVAADKKRIAATKEAKLQAAEDLIRRAEEAKAFLAQMNIEEERTGARMENEIPRRLSAVKRKRGGAQVEGSEGESFDEVSSSSEDKGSASEVEVVVKKVQKKKQKKGIREDVEIIATKLRGDNGGGRKKAESSLTDKAKGSLPKKYENAGLRVNSKPTGKARPAASREDDIEPSLGGLNDEDAEAERPAMFPVKRAMTSRLEFPDNLKRDNTRRNELVGFDMDSANENDTRALKAKSKGKSKVAPEKTTITKAKAKQAEVKEDNVICRTTTKAPTMDNLLKDPRWTDAFLSSLAHALYISQKPFKHFKSKAPEFLQVVQEIFNLSYPEIELALRSNDELVKTAYQRIKVKRAKLASDILVDVTKFFQGPEYAHQPDRIKEYAWWAVRHDGPGYYAQPTPLTCKVPPKDERYIKPDGFLQTEALATTAKKYLHFAEKSVLKPAISAENPPKALYALMLVATERAFRAYLPNGIIKSKKALEEFSDDNFAHELKTFRGHVDNVSERRWQLILNDLDEEEDNDVGNGDLSLISEFRANIFIPSSLIKAS</sequence>
<feature type="region of interest" description="Disordered" evidence="2">
    <location>
        <begin position="1"/>
        <end position="126"/>
    </location>
</feature>
<feature type="compositionally biased region" description="Basic and acidic residues" evidence="2">
    <location>
        <begin position="117"/>
        <end position="126"/>
    </location>
</feature>
<feature type="coiled-coil region" evidence="1">
    <location>
        <begin position="129"/>
        <end position="159"/>
    </location>
</feature>
<evidence type="ECO:0000313" key="4">
    <source>
        <dbReference type="Proteomes" id="UP000027222"/>
    </source>
</evidence>
<evidence type="ECO:0000313" key="3">
    <source>
        <dbReference type="EMBL" id="KDR82214.1"/>
    </source>
</evidence>
<dbReference type="HOGENOM" id="CLU_026925_0_0_1"/>
<dbReference type="AlphaFoldDB" id="A0A067TQK5"/>
<feature type="region of interest" description="Disordered" evidence="2">
    <location>
        <begin position="177"/>
        <end position="211"/>
    </location>
</feature>
<feature type="region of interest" description="Disordered" evidence="2">
    <location>
        <begin position="237"/>
        <end position="305"/>
    </location>
</feature>
<proteinExistence type="predicted"/>
<keyword evidence="4" id="KW-1185">Reference proteome</keyword>
<evidence type="ECO:0000256" key="2">
    <source>
        <dbReference type="SAM" id="MobiDB-lite"/>
    </source>
</evidence>